<evidence type="ECO:0000313" key="2">
    <source>
        <dbReference type="Proteomes" id="UP001597097"/>
    </source>
</evidence>
<organism evidence="1 2">
    <name type="scientific">Nonomuraea guangzhouensis</name>
    <dbReference type="NCBI Taxonomy" id="1291555"/>
    <lineage>
        <taxon>Bacteria</taxon>
        <taxon>Bacillati</taxon>
        <taxon>Actinomycetota</taxon>
        <taxon>Actinomycetes</taxon>
        <taxon>Streptosporangiales</taxon>
        <taxon>Streptosporangiaceae</taxon>
        <taxon>Nonomuraea</taxon>
    </lineage>
</organism>
<dbReference type="EMBL" id="JBHUCM010000070">
    <property type="protein sequence ID" value="MFD1546917.1"/>
    <property type="molecule type" value="Genomic_DNA"/>
</dbReference>
<reference evidence="2" key="1">
    <citation type="journal article" date="2019" name="Int. J. Syst. Evol. Microbiol.">
        <title>The Global Catalogue of Microorganisms (GCM) 10K type strain sequencing project: providing services to taxonomists for standard genome sequencing and annotation.</title>
        <authorList>
            <consortium name="The Broad Institute Genomics Platform"/>
            <consortium name="The Broad Institute Genome Sequencing Center for Infectious Disease"/>
            <person name="Wu L."/>
            <person name="Ma J."/>
        </authorList>
    </citation>
    <scope>NUCLEOTIDE SEQUENCE [LARGE SCALE GENOMIC DNA]</scope>
    <source>
        <strain evidence="2">CGMCC 1.15399</strain>
    </source>
</reference>
<name>A0ABW4GWP5_9ACTN</name>
<comment type="caution">
    <text evidence="1">The sequence shown here is derived from an EMBL/GenBank/DDBJ whole genome shotgun (WGS) entry which is preliminary data.</text>
</comment>
<evidence type="ECO:0000313" key="1">
    <source>
        <dbReference type="EMBL" id="MFD1546917.1"/>
    </source>
</evidence>
<sequence length="76" mass="7994">MSGPALVVGDTLVMPDGRELLISKLVPADGGQAIACGAREVFSGSWSMTLERDDKVNVYPRHGVRNLPTQQAGDAA</sequence>
<proteinExistence type="predicted"/>
<dbReference type="RefSeq" id="WP_219536676.1">
    <property type="nucleotide sequence ID" value="NZ_JAHKRM010000031.1"/>
</dbReference>
<gene>
    <name evidence="1" type="ORF">ACFSJ0_58465</name>
</gene>
<keyword evidence="2" id="KW-1185">Reference proteome</keyword>
<dbReference type="Proteomes" id="UP001597097">
    <property type="component" value="Unassembled WGS sequence"/>
</dbReference>
<accession>A0ABW4GWP5</accession>
<protein>
    <submittedName>
        <fullName evidence="1">Uncharacterized protein</fullName>
    </submittedName>
</protein>